<dbReference type="EMBL" id="JBHSPA010000112">
    <property type="protein sequence ID" value="MFC5834562.1"/>
    <property type="molecule type" value="Genomic_DNA"/>
</dbReference>
<evidence type="ECO:0000313" key="3">
    <source>
        <dbReference type="Proteomes" id="UP001596058"/>
    </source>
</evidence>
<evidence type="ECO:0000313" key="2">
    <source>
        <dbReference type="EMBL" id="MFC5834562.1"/>
    </source>
</evidence>
<organism evidence="2 3">
    <name type="scientific">Nonomuraea insulae</name>
    <dbReference type="NCBI Taxonomy" id="1616787"/>
    <lineage>
        <taxon>Bacteria</taxon>
        <taxon>Bacillati</taxon>
        <taxon>Actinomycetota</taxon>
        <taxon>Actinomycetes</taxon>
        <taxon>Streptosporangiales</taxon>
        <taxon>Streptosporangiaceae</taxon>
        <taxon>Nonomuraea</taxon>
    </lineage>
</organism>
<reference evidence="3" key="1">
    <citation type="journal article" date="2019" name="Int. J. Syst. Evol. Microbiol.">
        <title>The Global Catalogue of Microorganisms (GCM) 10K type strain sequencing project: providing services to taxonomists for standard genome sequencing and annotation.</title>
        <authorList>
            <consortium name="The Broad Institute Genomics Platform"/>
            <consortium name="The Broad Institute Genome Sequencing Center for Infectious Disease"/>
            <person name="Wu L."/>
            <person name="Ma J."/>
        </authorList>
    </citation>
    <scope>NUCLEOTIDE SEQUENCE [LARGE SCALE GENOMIC DNA]</scope>
    <source>
        <strain evidence="3">CCUG 53903</strain>
    </source>
</reference>
<proteinExistence type="predicted"/>
<gene>
    <name evidence="2" type="ORF">ACFPZ3_62875</name>
</gene>
<feature type="region of interest" description="Disordered" evidence="1">
    <location>
        <begin position="1"/>
        <end position="20"/>
    </location>
</feature>
<protein>
    <submittedName>
        <fullName evidence="2">Uncharacterized protein</fullName>
    </submittedName>
</protein>
<keyword evidence="3" id="KW-1185">Reference proteome</keyword>
<name>A0ABW1DAF5_9ACTN</name>
<accession>A0ABW1DAF5</accession>
<evidence type="ECO:0000256" key="1">
    <source>
        <dbReference type="SAM" id="MobiDB-lite"/>
    </source>
</evidence>
<sequence length="75" mass="7947">MSFVVDDMTPGGPEAIKPGMGRGVEIRGLAETLTVDDPPGSPGFTGPDIIRIHPERIMSWHIDPAEPDGRAVGIL</sequence>
<dbReference type="RefSeq" id="WP_379523974.1">
    <property type="nucleotide sequence ID" value="NZ_JBHSPA010000112.1"/>
</dbReference>
<comment type="caution">
    <text evidence="2">The sequence shown here is derived from an EMBL/GenBank/DDBJ whole genome shotgun (WGS) entry which is preliminary data.</text>
</comment>
<dbReference type="Proteomes" id="UP001596058">
    <property type="component" value="Unassembled WGS sequence"/>
</dbReference>